<dbReference type="NCBIfam" id="TIGR02593">
    <property type="entry name" value="CRISPR_cas5"/>
    <property type="match status" value="1"/>
</dbReference>
<evidence type="ECO:0008006" key="4">
    <source>
        <dbReference type="Google" id="ProtNLM"/>
    </source>
</evidence>
<dbReference type="Pfam" id="PF09704">
    <property type="entry name" value="Cas_Cas5d"/>
    <property type="match status" value="1"/>
</dbReference>
<dbReference type="Gene3D" id="3.30.70.2660">
    <property type="match status" value="1"/>
</dbReference>
<protein>
    <recommendedName>
        <fullName evidence="4">CRISPR-associated protein Cas5</fullName>
    </recommendedName>
</protein>
<proteinExistence type="predicted"/>
<dbReference type="Proteomes" id="UP000035054">
    <property type="component" value="Unassembled WGS sequence"/>
</dbReference>
<comment type="caution">
    <text evidence="2">The sequence shown here is derived from an EMBL/GenBank/DDBJ whole genome shotgun (WGS) entry which is preliminary data.</text>
</comment>
<dbReference type="InterPro" id="IPR010147">
    <property type="entry name" value="CRISPR-assoc_prot_CasD"/>
</dbReference>
<dbReference type="GO" id="GO:0043571">
    <property type="term" value="P:maintenance of CRISPR repeat elements"/>
    <property type="evidence" value="ECO:0007669"/>
    <property type="project" value="InterPro"/>
</dbReference>
<dbReference type="GO" id="GO:0051607">
    <property type="term" value="P:defense response to virus"/>
    <property type="evidence" value="ECO:0007669"/>
    <property type="project" value="UniProtKB-KW"/>
</dbReference>
<gene>
    <name evidence="2" type="ORF">TH68_10065</name>
</gene>
<dbReference type="GO" id="GO:0003723">
    <property type="term" value="F:RNA binding"/>
    <property type="evidence" value="ECO:0007669"/>
    <property type="project" value="InterPro"/>
</dbReference>
<reference evidence="2 3" key="1">
    <citation type="submission" date="2015-01" db="EMBL/GenBank/DDBJ databases">
        <title>Lifestyle Evolution in Cyanobacterial Symbionts of Sponges.</title>
        <authorList>
            <person name="Burgsdorf I."/>
            <person name="Slaby B.M."/>
            <person name="Handley K.M."/>
            <person name="Haber M."/>
            <person name="Blom J."/>
            <person name="Marshall C.W."/>
            <person name="Gilbert J.A."/>
            <person name="Hentschel U."/>
            <person name="Steindler L."/>
        </authorList>
    </citation>
    <scope>NUCLEOTIDE SEQUENCE [LARGE SCALE GENOMIC DNA]</scope>
    <source>
        <strain evidence="2">142</strain>
    </source>
</reference>
<sequence length="226" mass="24819">MPFTLLIPLVGPLQSWGLDARFDLRQTAPEPSKSAVIGLLCCCLGRDRGEPVDDLTGLRFGVRVDEEGILLRDFHTAVDVIGSSDSKLRTVVSNRWYLADAAFLAGFEGPHPLLEQIHQVLIHPHWMPCLGRRSCIPSVPLFAGGIEERPLLEALEKAPLLKASNRAGSRAGSRANDAKLRMVIEDPDGSQVRPDQPLASFSQRQFGHRRVHTYTLSVPLAGGQYP</sequence>
<evidence type="ECO:0000313" key="2">
    <source>
        <dbReference type="EMBL" id="KKZ10623.1"/>
    </source>
</evidence>
<dbReference type="InterPro" id="IPR021124">
    <property type="entry name" value="CRISPR-assoc_prot_Cas5"/>
</dbReference>
<keyword evidence="1" id="KW-0051">Antiviral defense</keyword>
<dbReference type="CDD" id="cd09756">
    <property type="entry name" value="Cas5_I-E"/>
    <property type="match status" value="1"/>
</dbReference>
<organism evidence="2 3">
    <name type="scientific">Candidatus Synechococcus spongiarum 142</name>
    <dbReference type="NCBI Taxonomy" id="1608213"/>
    <lineage>
        <taxon>Bacteria</taxon>
        <taxon>Bacillati</taxon>
        <taxon>Cyanobacteriota</taxon>
        <taxon>Cyanophyceae</taxon>
        <taxon>Synechococcales</taxon>
        <taxon>Synechococcaceae</taxon>
        <taxon>Synechococcus</taxon>
    </lineage>
</organism>
<evidence type="ECO:0000256" key="1">
    <source>
        <dbReference type="ARBA" id="ARBA00023118"/>
    </source>
</evidence>
<accession>A0A6N3X2K7</accession>
<dbReference type="InterPro" id="IPR013422">
    <property type="entry name" value="CRISPR-assoc_prot_Cas5_N"/>
</dbReference>
<dbReference type="NCBIfam" id="TIGR01868">
    <property type="entry name" value="casD_Cas5e"/>
    <property type="match status" value="1"/>
</dbReference>
<dbReference type="EMBL" id="JXUO01000310">
    <property type="protein sequence ID" value="KKZ10623.1"/>
    <property type="molecule type" value="Genomic_DNA"/>
</dbReference>
<name>A0A6N3X2K7_9SYNE</name>
<evidence type="ECO:0000313" key="3">
    <source>
        <dbReference type="Proteomes" id="UP000035054"/>
    </source>
</evidence>
<dbReference type="AlphaFoldDB" id="A0A6N3X2K7"/>